<dbReference type="Pfam" id="PF08246">
    <property type="entry name" value="Inhibitor_I29"/>
    <property type="match status" value="1"/>
</dbReference>
<protein>
    <recommendedName>
        <fullName evidence="6">cathepsin L</fullName>
        <ecNumber evidence="6">3.4.22.15</ecNumber>
    </recommendedName>
</protein>
<organism evidence="9 10">
    <name type="scientific">Clunio marinus</name>
    <dbReference type="NCBI Taxonomy" id="568069"/>
    <lineage>
        <taxon>Eukaryota</taxon>
        <taxon>Metazoa</taxon>
        <taxon>Ecdysozoa</taxon>
        <taxon>Arthropoda</taxon>
        <taxon>Hexapoda</taxon>
        <taxon>Insecta</taxon>
        <taxon>Pterygota</taxon>
        <taxon>Neoptera</taxon>
        <taxon>Endopterygota</taxon>
        <taxon>Diptera</taxon>
        <taxon>Nematocera</taxon>
        <taxon>Chironomoidea</taxon>
        <taxon>Chironomidae</taxon>
        <taxon>Clunio</taxon>
    </lineage>
</organism>
<keyword evidence="2" id="KW-0645">Protease</keyword>
<evidence type="ECO:0000256" key="2">
    <source>
        <dbReference type="ARBA" id="ARBA00022670"/>
    </source>
</evidence>
<feature type="domain" description="Cathepsin propeptide inhibitor" evidence="8">
    <location>
        <begin position="6"/>
        <end position="62"/>
    </location>
</feature>
<evidence type="ECO:0000259" key="8">
    <source>
        <dbReference type="SMART" id="SM00848"/>
    </source>
</evidence>
<dbReference type="PROSITE" id="PS00639">
    <property type="entry name" value="THIOL_PROTEASE_HIS"/>
    <property type="match status" value="1"/>
</dbReference>
<dbReference type="PANTHER" id="PTHR12411">
    <property type="entry name" value="CYSTEINE PROTEASE FAMILY C1-RELATED"/>
    <property type="match status" value="1"/>
</dbReference>
<dbReference type="EC" id="3.4.22.15" evidence="6"/>
<evidence type="ECO:0000256" key="5">
    <source>
        <dbReference type="ARBA" id="ARBA00036319"/>
    </source>
</evidence>
<dbReference type="AlphaFoldDB" id="A0A1J1I6X8"/>
<proteinExistence type="inferred from homology"/>
<dbReference type="FunFam" id="3.90.70.10:FF:000006">
    <property type="entry name" value="Cathepsin S"/>
    <property type="match status" value="1"/>
</dbReference>
<evidence type="ECO:0000313" key="9">
    <source>
        <dbReference type="EMBL" id="CRK94177.1"/>
    </source>
</evidence>
<evidence type="ECO:0000259" key="7">
    <source>
        <dbReference type="SMART" id="SM00645"/>
    </source>
</evidence>
<evidence type="ECO:0000256" key="1">
    <source>
        <dbReference type="ARBA" id="ARBA00008455"/>
    </source>
</evidence>
<dbReference type="Proteomes" id="UP000183832">
    <property type="component" value="Unassembled WGS sequence"/>
</dbReference>
<dbReference type="InterPro" id="IPR038765">
    <property type="entry name" value="Papain-like_cys_pep_sf"/>
</dbReference>
<dbReference type="SUPFAM" id="SSF54001">
    <property type="entry name" value="Cysteine proteinases"/>
    <property type="match status" value="1"/>
</dbReference>
<keyword evidence="4" id="KW-0788">Thiol protease</keyword>
<reference evidence="9 10" key="1">
    <citation type="submission" date="2015-04" db="EMBL/GenBank/DDBJ databases">
        <authorList>
            <person name="Syromyatnikov M.Y."/>
            <person name="Popov V.N."/>
        </authorList>
    </citation>
    <scope>NUCLEOTIDE SEQUENCE [LARGE SCALE GENOMIC DNA]</scope>
</reference>
<dbReference type="InterPro" id="IPR025660">
    <property type="entry name" value="Pept_his_AS"/>
</dbReference>
<evidence type="ECO:0000256" key="4">
    <source>
        <dbReference type="ARBA" id="ARBA00022807"/>
    </source>
</evidence>
<evidence type="ECO:0000256" key="6">
    <source>
        <dbReference type="ARBA" id="ARBA00038911"/>
    </source>
</evidence>
<accession>A0A1J1I6X8</accession>
<dbReference type="Pfam" id="PF00112">
    <property type="entry name" value="Peptidase_C1"/>
    <property type="match status" value="1"/>
</dbReference>
<dbReference type="GO" id="GO:0004197">
    <property type="term" value="F:cysteine-type endopeptidase activity"/>
    <property type="evidence" value="ECO:0007669"/>
    <property type="project" value="UniProtKB-EC"/>
</dbReference>
<dbReference type="InterPro" id="IPR013128">
    <property type="entry name" value="Peptidase_C1A"/>
</dbReference>
<sequence length="304" mass="34582">MNIKVLVRYHKNFSVSYREERHKKAFQENLDEIVKHNEAFKNGSSSFKISSNSLADLSNQQYLKHFVRLVDSDFDEATDQENIVGAGLEHGDYPSRLDWREKGFVTKPMNQKSCGSCYAFSIGHSVEGQIFKRLNRIIELSTQQIVDCSTDYGNHGCAGGSLRTTLKYLQKSGGLMREVDYPYNAKQNKCAYDPDLAIVNITSWAILPRKNENVMKAILNEVGPIAVSINASLRTFQLYSKGIYDDKDCSSNTVNHAMLLIGYDEHSWILKNWWGRKWGEKGYMRIKRGVNMCGISNYAAYAVV</sequence>
<feature type="domain" description="Peptidase C1A papain C-terminal" evidence="7">
    <location>
        <begin position="93"/>
        <end position="303"/>
    </location>
</feature>
<dbReference type="SMART" id="SM00848">
    <property type="entry name" value="Inhibitor_I29"/>
    <property type="match status" value="1"/>
</dbReference>
<dbReference type="InterPro" id="IPR039417">
    <property type="entry name" value="Peptidase_C1A_papain-like"/>
</dbReference>
<dbReference type="EMBL" id="CVRI01000038">
    <property type="protein sequence ID" value="CRK94177.1"/>
    <property type="molecule type" value="Genomic_DNA"/>
</dbReference>
<comment type="catalytic activity">
    <reaction evidence="5">
        <text>Specificity close to that of papain. As compared to cathepsin B, cathepsin L exhibits higher activity toward protein substrates, but has little activity on Z-Arg-Arg-NHMec, and no peptidyl-dipeptidase activity.</text>
        <dbReference type="EC" id="3.4.22.15"/>
    </reaction>
</comment>
<gene>
    <name evidence="9" type="primary">similar to Cathepsin L1</name>
    <name evidence="9" type="ORF">CLUMA_CG007693</name>
</gene>
<dbReference type="Gene3D" id="3.90.70.10">
    <property type="entry name" value="Cysteine proteinases"/>
    <property type="match status" value="1"/>
</dbReference>
<dbReference type="STRING" id="568069.A0A1J1I6X8"/>
<dbReference type="InterPro" id="IPR013201">
    <property type="entry name" value="Prot_inhib_I29"/>
</dbReference>
<evidence type="ECO:0000256" key="3">
    <source>
        <dbReference type="ARBA" id="ARBA00022801"/>
    </source>
</evidence>
<evidence type="ECO:0000313" key="10">
    <source>
        <dbReference type="Proteomes" id="UP000183832"/>
    </source>
</evidence>
<dbReference type="InterPro" id="IPR000668">
    <property type="entry name" value="Peptidase_C1A_C"/>
</dbReference>
<dbReference type="GO" id="GO:0006508">
    <property type="term" value="P:proteolysis"/>
    <property type="evidence" value="ECO:0007669"/>
    <property type="project" value="UniProtKB-KW"/>
</dbReference>
<comment type="similarity">
    <text evidence="1">Belongs to the peptidase C1 family.</text>
</comment>
<dbReference type="CDD" id="cd02248">
    <property type="entry name" value="Peptidase_C1A"/>
    <property type="match status" value="1"/>
</dbReference>
<name>A0A1J1I6X8_9DIPT</name>
<dbReference type="SMART" id="SM00645">
    <property type="entry name" value="Pept_C1"/>
    <property type="match status" value="1"/>
</dbReference>
<dbReference type="OrthoDB" id="190265at2759"/>
<keyword evidence="10" id="KW-1185">Reference proteome</keyword>
<keyword evidence="3" id="KW-0378">Hydrolase</keyword>